<dbReference type="RefSeq" id="WP_203841554.1">
    <property type="nucleotide sequence ID" value="NZ_BAAATV010000019.1"/>
</dbReference>
<dbReference type="EMBL" id="BOMN01000111">
    <property type="protein sequence ID" value="GIE24544.1"/>
    <property type="molecule type" value="Genomic_DNA"/>
</dbReference>
<evidence type="ECO:0000256" key="5">
    <source>
        <dbReference type="ARBA" id="ARBA00022917"/>
    </source>
</evidence>
<evidence type="ECO:0000313" key="11">
    <source>
        <dbReference type="Proteomes" id="UP000603200"/>
    </source>
</evidence>
<dbReference type="PRINTS" id="PR01040">
    <property type="entry name" value="TRNASYNTHTYR"/>
</dbReference>
<keyword evidence="11" id="KW-1185">Reference proteome</keyword>
<keyword evidence="6 9" id="KW-0030">Aminoacyl-tRNA synthetase</keyword>
<keyword evidence="3 9" id="KW-0547">Nucleotide-binding</keyword>
<evidence type="ECO:0000256" key="3">
    <source>
        <dbReference type="ARBA" id="ARBA00022741"/>
    </source>
</evidence>
<evidence type="ECO:0000256" key="4">
    <source>
        <dbReference type="ARBA" id="ARBA00022840"/>
    </source>
</evidence>
<dbReference type="Gene3D" id="1.10.240.10">
    <property type="entry name" value="Tyrosyl-Transfer RNA Synthetase"/>
    <property type="match status" value="1"/>
</dbReference>
<evidence type="ECO:0000256" key="2">
    <source>
        <dbReference type="ARBA" id="ARBA00022598"/>
    </source>
</evidence>
<protein>
    <recommendedName>
        <fullName evidence="1 8">Tyrosine--tRNA ligase</fullName>
        <ecNumber evidence="1 8">6.1.1.1</ecNumber>
    </recommendedName>
</protein>
<dbReference type="InterPro" id="IPR002307">
    <property type="entry name" value="Tyr-tRNA-ligase"/>
</dbReference>
<keyword evidence="5 9" id="KW-0648">Protein biosynthesis</keyword>
<evidence type="ECO:0000256" key="6">
    <source>
        <dbReference type="ARBA" id="ARBA00023146"/>
    </source>
</evidence>
<evidence type="ECO:0000256" key="1">
    <source>
        <dbReference type="ARBA" id="ARBA00013160"/>
    </source>
</evidence>
<proteinExistence type="inferred from homology"/>
<keyword evidence="2 9" id="KW-0436">Ligase</keyword>
<dbReference type="GO" id="GO:0016874">
    <property type="term" value="F:ligase activity"/>
    <property type="evidence" value="ECO:0007669"/>
    <property type="project" value="UniProtKB-KW"/>
</dbReference>
<reference evidence="10 11" key="1">
    <citation type="submission" date="2021-01" db="EMBL/GenBank/DDBJ databases">
        <title>Whole genome shotgun sequence of Actinoplanes humidus NBRC 14915.</title>
        <authorList>
            <person name="Komaki H."/>
            <person name="Tamura T."/>
        </authorList>
    </citation>
    <scope>NUCLEOTIDE SEQUENCE [LARGE SCALE GENOMIC DNA]</scope>
    <source>
        <strain evidence="10 11">NBRC 14915</strain>
    </source>
</reference>
<accession>A0ABQ4A121</accession>
<comment type="similarity">
    <text evidence="9">Belongs to the class-I aminoacyl-tRNA synthetase family.</text>
</comment>
<dbReference type="Pfam" id="PF00579">
    <property type="entry name" value="tRNA-synt_1b"/>
    <property type="match status" value="1"/>
</dbReference>
<dbReference type="InterPro" id="IPR002305">
    <property type="entry name" value="aa-tRNA-synth_Ic"/>
</dbReference>
<keyword evidence="4 9" id="KW-0067">ATP-binding</keyword>
<dbReference type="InterPro" id="IPR014729">
    <property type="entry name" value="Rossmann-like_a/b/a_fold"/>
</dbReference>
<name>A0ABQ4A121_9ACTN</name>
<evidence type="ECO:0000256" key="9">
    <source>
        <dbReference type="RuleBase" id="RU363036"/>
    </source>
</evidence>
<evidence type="ECO:0000256" key="7">
    <source>
        <dbReference type="ARBA" id="ARBA00048248"/>
    </source>
</evidence>
<dbReference type="EC" id="6.1.1.1" evidence="1 8"/>
<dbReference type="PANTHER" id="PTHR11766">
    <property type="entry name" value="TYROSYL-TRNA SYNTHETASE"/>
    <property type="match status" value="1"/>
</dbReference>
<dbReference type="InterPro" id="IPR024088">
    <property type="entry name" value="Tyr-tRNA-ligase_bac-type"/>
</dbReference>
<organism evidence="10 11">
    <name type="scientific">Winogradskya humida</name>
    <dbReference type="NCBI Taxonomy" id="113566"/>
    <lineage>
        <taxon>Bacteria</taxon>
        <taxon>Bacillati</taxon>
        <taxon>Actinomycetota</taxon>
        <taxon>Actinomycetes</taxon>
        <taxon>Micromonosporales</taxon>
        <taxon>Micromonosporaceae</taxon>
        <taxon>Winogradskya</taxon>
    </lineage>
</organism>
<gene>
    <name evidence="10" type="primary">tyrS2</name>
    <name evidence="10" type="ORF">Ahu01nite_076460</name>
</gene>
<dbReference type="Gene3D" id="3.40.50.620">
    <property type="entry name" value="HUPs"/>
    <property type="match status" value="1"/>
</dbReference>
<evidence type="ECO:0000256" key="8">
    <source>
        <dbReference type="NCBIfam" id="TIGR00234"/>
    </source>
</evidence>
<dbReference type="SUPFAM" id="SSF52374">
    <property type="entry name" value="Nucleotidylyl transferase"/>
    <property type="match status" value="1"/>
</dbReference>
<sequence length="366" mass="39060">MTRLHRSVSHGTALLSSADLSDGPAVRELLDLTTTRRRLDLSDLSPADQAALATSRATEVLPSAAALAARLALGRPLRVKFTIEPQGTEFHLGNVVPLLVVERLRRMGHHVDFVAGDVTVRITDASQAGGERPRISDADVGESLAAHRRQVAPFLDISAVTLRRNSAWLEKTGVPRLIELAASVPLARTLDRAGLRERLAGDREVRLDETLYPLVKALDSVELDTDVEVGGVYQRATMAVTHEVTARHAALPQLGIATPLIEGIDGTGALMSARTGNHVALTASAGEVYAALVAVPDHLVAPYLRALTEWDDAELDATRTRVAAGTATRDAVRHLLAGELTAAIHGVDAAMAARAAYRSLDIHPVR</sequence>
<dbReference type="PANTHER" id="PTHR11766:SF1">
    <property type="entry name" value="TYROSINE--TRNA LIGASE"/>
    <property type="match status" value="1"/>
</dbReference>
<dbReference type="Proteomes" id="UP000603200">
    <property type="component" value="Unassembled WGS sequence"/>
</dbReference>
<comment type="caution">
    <text evidence="10">The sequence shown here is derived from an EMBL/GenBank/DDBJ whole genome shotgun (WGS) entry which is preliminary data.</text>
</comment>
<evidence type="ECO:0000313" key="10">
    <source>
        <dbReference type="EMBL" id="GIE24544.1"/>
    </source>
</evidence>
<comment type="catalytic activity">
    <reaction evidence="7">
        <text>tRNA(Tyr) + L-tyrosine + ATP = L-tyrosyl-tRNA(Tyr) + AMP + diphosphate + H(+)</text>
        <dbReference type="Rhea" id="RHEA:10220"/>
        <dbReference type="Rhea" id="RHEA-COMP:9706"/>
        <dbReference type="Rhea" id="RHEA-COMP:9707"/>
        <dbReference type="ChEBI" id="CHEBI:15378"/>
        <dbReference type="ChEBI" id="CHEBI:30616"/>
        <dbReference type="ChEBI" id="CHEBI:33019"/>
        <dbReference type="ChEBI" id="CHEBI:58315"/>
        <dbReference type="ChEBI" id="CHEBI:78442"/>
        <dbReference type="ChEBI" id="CHEBI:78536"/>
        <dbReference type="ChEBI" id="CHEBI:456215"/>
        <dbReference type="EC" id="6.1.1.1"/>
    </reaction>
</comment>
<dbReference type="NCBIfam" id="TIGR00234">
    <property type="entry name" value="tyrS"/>
    <property type="match status" value="1"/>
</dbReference>